<evidence type="ECO:0000256" key="2">
    <source>
        <dbReference type="SAM" id="SignalP"/>
    </source>
</evidence>
<dbReference type="AlphaFoldDB" id="A0A4Y2F4A4"/>
<name>A0A4Y2F4A4_ARAVE</name>
<proteinExistence type="predicted"/>
<sequence>MLFQNKIHFSLVALTFRLSVTRGLIWDGPRNFESQSNDKDGVSAGPTLSRTAPVVRLLTAANLTCTAVLRVIVMQSGLKSTSPVVGALPRGHRDHNSEVNGN</sequence>
<organism evidence="3 4">
    <name type="scientific">Araneus ventricosus</name>
    <name type="common">Orbweaver spider</name>
    <name type="synonym">Epeira ventricosa</name>
    <dbReference type="NCBI Taxonomy" id="182803"/>
    <lineage>
        <taxon>Eukaryota</taxon>
        <taxon>Metazoa</taxon>
        <taxon>Ecdysozoa</taxon>
        <taxon>Arthropoda</taxon>
        <taxon>Chelicerata</taxon>
        <taxon>Arachnida</taxon>
        <taxon>Araneae</taxon>
        <taxon>Araneomorphae</taxon>
        <taxon>Entelegynae</taxon>
        <taxon>Araneoidea</taxon>
        <taxon>Araneidae</taxon>
        <taxon>Araneus</taxon>
    </lineage>
</organism>
<protein>
    <recommendedName>
        <fullName evidence="5">Secreted protein</fullName>
    </recommendedName>
</protein>
<evidence type="ECO:0000313" key="4">
    <source>
        <dbReference type="Proteomes" id="UP000499080"/>
    </source>
</evidence>
<keyword evidence="4" id="KW-1185">Reference proteome</keyword>
<evidence type="ECO:0000313" key="3">
    <source>
        <dbReference type="EMBL" id="GBM35348.1"/>
    </source>
</evidence>
<feature type="region of interest" description="Disordered" evidence="1">
    <location>
        <begin position="81"/>
        <end position="102"/>
    </location>
</feature>
<reference evidence="3 4" key="1">
    <citation type="journal article" date="2019" name="Sci. Rep.">
        <title>Orb-weaving spider Araneus ventricosus genome elucidates the spidroin gene catalogue.</title>
        <authorList>
            <person name="Kono N."/>
            <person name="Nakamura H."/>
            <person name="Ohtoshi R."/>
            <person name="Moran D.A.P."/>
            <person name="Shinohara A."/>
            <person name="Yoshida Y."/>
            <person name="Fujiwara M."/>
            <person name="Mori M."/>
            <person name="Tomita M."/>
            <person name="Arakawa K."/>
        </authorList>
    </citation>
    <scope>NUCLEOTIDE SEQUENCE [LARGE SCALE GENOMIC DNA]</scope>
</reference>
<dbReference type="EMBL" id="BGPR01000783">
    <property type="protein sequence ID" value="GBM35348.1"/>
    <property type="molecule type" value="Genomic_DNA"/>
</dbReference>
<comment type="caution">
    <text evidence="3">The sequence shown here is derived from an EMBL/GenBank/DDBJ whole genome shotgun (WGS) entry which is preliminary data.</text>
</comment>
<gene>
    <name evidence="3" type="ORF">AVEN_90669_1</name>
</gene>
<evidence type="ECO:0008006" key="5">
    <source>
        <dbReference type="Google" id="ProtNLM"/>
    </source>
</evidence>
<evidence type="ECO:0000256" key="1">
    <source>
        <dbReference type="SAM" id="MobiDB-lite"/>
    </source>
</evidence>
<dbReference type="Proteomes" id="UP000499080">
    <property type="component" value="Unassembled WGS sequence"/>
</dbReference>
<accession>A0A4Y2F4A4</accession>
<keyword evidence="2" id="KW-0732">Signal</keyword>
<feature type="signal peptide" evidence="2">
    <location>
        <begin position="1"/>
        <end position="23"/>
    </location>
</feature>
<feature type="chain" id="PRO_5021270277" description="Secreted protein" evidence="2">
    <location>
        <begin position="24"/>
        <end position="102"/>
    </location>
</feature>